<dbReference type="InterPro" id="IPR050884">
    <property type="entry name" value="CNP_phosphodiesterase-III"/>
</dbReference>
<dbReference type="STRING" id="589385.SAMN05421504_1162"/>
<keyword evidence="3" id="KW-0408">Iron</keyword>
<dbReference type="AlphaFoldDB" id="A0A1H3SVP7"/>
<dbReference type="PANTHER" id="PTHR42988:SF2">
    <property type="entry name" value="CYCLIC NUCLEOTIDE PHOSPHODIESTERASE CBUA0032-RELATED"/>
    <property type="match status" value="1"/>
</dbReference>
<dbReference type="GO" id="GO:0016787">
    <property type="term" value="F:hydrolase activity"/>
    <property type="evidence" value="ECO:0007669"/>
    <property type="project" value="UniProtKB-KW"/>
</dbReference>
<evidence type="ECO:0000259" key="5">
    <source>
        <dbReference type="Pfam" id="PF00149"/>
    </source>
</evidence>
<keyword evidence="1" id="KW-0479">Metal-binding</keyword>
<dbReference type="InterPro" id="IPR004843">
    <property type="entry name" value="Calcineurin-like_PHP"/>
</dbReference>
<dbReference type="Gene3D" id="3.60.21.10">
    <property type="match status" value="1"/>
</dbReference>
<proteinExistence type="inferred from homology"/>
<name>A0A1H3SVP7_9PSEU</name>
<dbReference type="EMBL" id="FNON01000016">
    <property type="protein sequence ID" value="SDZ42076.1"/>
    <property type="molecule type" value="Genomic_DNA"/>
</dbReference>
<evidence type="ECO:0000256" key="2">
    <source>
        <dbReference type="ARBA" id="ARBA00022801"/>
    </source>
</evidence>
<organism evidence="6 7">
    <name type="scientific">Amycolatopsis xylanica</name>
    <dbReference type="NCBI Taxonomy" id="589385"/>
    <lineage>
        <taxon>Bacteria</taxon>
        <taxon>Bacillati</taxon>
        <taxon>Actinomycetota</taxon>
        <taxon>Actinomycetes</taxon>
        <taxon>Pseudonocardiales</taxon>
        <taxon>Pseudonocardiaceae</taxon>
        <taxon>Amycolatopsis</taxon>
    </lineage>
</organism>
<dbReference type="Proteomes" id="UP000199515">
    <property type="component" value="Unassembled WGS sequence"/>
</dbReference>
<protein>
    <submittedName>
        <fullName evidence="6">3',5'-cyclic AMP phosphodiesterase CpdA</fullName>
    </submittedName>
</protein>
<keyword evidence="2" id="KW-0378">Hydrolase</keyword>
<dbReference type="SUPFAM" id="SSF56300">
    <property type="entry name" value="Metallo-dependent phosphatases"/>
    <property type="match status" value="1"/>
</dbReference>
<evidence type="ECO:0000313" key="6">
    <source>
        <dbReference type="EMBL" id="SDZ42076.1"/>
    </source>
</evidence>
<dbReference type="InterPro" id="IPR029052">
    <property type="entry name" value="Metallo-depent_PP-like"/>
</dbReference>
<feature type="domain" description="Calcineurin-like phosphoesterase" evidence="5">
    <location>
        <begin position="4"/>
        <end position="187"/>
    </location>
</feature>
<comment type="similarity">
    <text evidence="4">Belongs to the cyclic nucleotide phosphodiesterase class-III family.</text>
</comment>
<dbReference type="PANTHER" id="PTHR42988">
    <property type="entry name" value="PHOSPHOHYDROLASE"/>
    <property type="match status" value="1"/>
</dbReference>
<dbReference type="GO" id="GO:0046872">
    <property type="term" value="F:metal ion binding"/>
    <property type="evidence" value="ECO:0007669"/>
    <property type="project" value="UniProtKB-KW"/>
</dbReference>
<evidence type="ECO:0000256" key="1">
    <source>
        <dbReference type="ARBA" id="ARBA00022723"/>
    </source>
</evidence>
<gene>
    <name evidence="6" type="ORF">SAMN05421504_1162</name>
</gene>
<dbReference type="Pfam" id="PF00149">
    <property type="entry name" value="Metallophos"/>
    <property type="match status" value="1"/>
</dbReference>
<dbReference type="RefSeq" id="WP_091299844.1">
    <property type="nucleotide sequence ID" value="NZ_FNON01000016.1"/>
</dbReference>
<accession>A0A1H3SVP7</accession>
<evidence type="ECO:0000256" key="4">
    <source>
        <dbReference type="ARBA" id="ARBA00025742"/>
    </source>
</evidence>
<evidence type="ECO:0000256" key="3">
    <source>
        <dbReference type="ARBA" id="ARBA00023004"/>
    </source>
</evidence>
<keyword evidence="7" id="KW-1185">Reference proteome</keyword>
<reference evidence="6 7" key="1">
    <citation type="submission" date="2016-10" db="EMBL/GenBank/DDBJ databases">
        <authorList>
            <person name="de Groot N.N."/>
        </authorList>
    </citation>
    <scope>NUCLEOTIDE SEQUENCE [LARGE SCALE GENOMIC DNA]</scope>
    <source>
        <strain evidence="6 7">CPCC 202699</strain>
    </source>
</reference>
<dbReference type="OrthoDB" id="5241795at2"/>
<sequence length="254" mass="27368">MIAIAHLSDIHIDDGQRSRERAARVLSYVNGLSHVDAVVVTGDLADNGAPEEYAQVAALLKSPHMTITCPGNHDKRPEYRAGLLGEPAADAPVNQVMSTPGALYVSLDSSIPGRPNGFIADESLAWLDEVLTTTDTWKPAFVCFHHPPVDLAVPQVDRIRQFDESRLAQVLARHSRVAALLCGHVHTAATTTFAGLPLLIAPGVVSTSLLPFEPNGDRGWEDGGPIDLDAPPSLYFHILHDDGRLTSHLRVVHA</sequence>
<evidence type="ECO:0000313" key="7">
    <source>
        <dbReference type="Proteomes" id="UP000199515"/>
    </source>
</evidence>